<sequence length="221" mass="24838">MDNGKHGGREPKPASSTRERILLLMKTRGRMSANELAAELNLTEMAIRRHMYELEHAGSVQTVAIRRQVGRPLHKFELTAGADELFPKNYHALALDLLTELDEDPETAGLIDRMFEGRMRKLRDRYLPRMKGLGLKERVEALAAIQNEGGYMAQIEKDGEGRYTLHEYNCPITGVAGKYEQACGCELALFRSLLEVPVERTECLSKGGSRCSYTIDGKENP</sequence>
<organism evidence="3 4">
    <name type="scientific">Paenibacillus pinisoli</name>
    <dbReference type="NCBI Taxonomy" id="1276110"/>
    <lineage>
        <taxon>Bacteria</taxon>
        <taxon>Bacillati</taxon>
        <taxon>Bacillota</taxon>
        <taxon>Bacilli</taxon>
        <taxon>Bacillales</taxon>
        <taxon>Paenibacillaceae</taxon>
        <taxon>Paenibacillus</taxon>
    </lineage>
</organism>
<evidence type="ECO:0000259" key="2">
    <source>
        <dbReference type="Pfam" id="PF08279"/>
    </source>
</evidence>
<dbReference type="OrthoDB" id="155998at2"/>
<dbReference type="PANTHER" id="PTHR30363">
    <property type="entry name" value="HTH-TYPE TRANSCRIPTIONAL REGULATOR SRLR-RELATED"/>
    <property type="match status" value="1"/>
</dbReference>
<dbReference type="InterPro" id="IPR036390">
    <property type="entry name" value="WH_DNA-bd_sf"/>
</dbReference>
<reference evidence="3 4" key="1">
    <citation type="submission" date="2018-09" db="EMBL/GenBank/DDBJ databases">
        <title>Paenibacillus aracenensis nov. sp. isolated from a cave in southern Spain.</title>
        <authorList>
            <person name="Jurado V."/>
            <person name="Gutierrez-Patricio S."/>
            <person name="Gonzalez-Pimentel J.L."/>
            <person name="Miller A.Z."/>
            <person name="Laiz L."/>
            <person name="Saiz-Jimenez C."/>
        </authorList>
    </citation>
    <scope>NUCLEOTIDE SEQUENCE [LARGE SCALE GENOMIC DNA]</scope>
    <source>
        <strain evidence="3 4">JCM 19203</strain>
    </source>
</reference>
<feature type="domain" description="Helix-turn-helix type 11" evidence="2">
    <location>
        <begin position="21"/>
        <end position="60"/>
    </location>
</feature>
<dbReference type="AlphaFoldDB" id="A0A3A6PCP3"/>
<proteinExistence type="predicted"/>
<dbReference type="CDD" id="cd00090">
    <property type="entry name" value="HTH_ARSR"/>
    <property type="match status" value="1"/>
</dbReference>
<dbReference type="Proteomes" id="UP000267798">
    <property type="component" value="Unassembled WGS sequence"/>
</dbReference>
<dbReference type="InterPro" id="IPR036388">
    <property type="entry name" value="WH-like_DNA-bd_sf"/>
</dbReference>
<dbReference type="SUPFAM" id="SSF46785">
    <property type="entry name" value="Winged helix' DNA-binding domain"/>
    <property type="match status" value="1"/>
</dbReference>
<name>A0A3A6PCP3_9BACL</name>
<dbReference type="Pfam" id="PF08279">
    <property type="entry name" value="HTH_11"/>
    <property type="match status" value="1"/>
</dbReference>
<dbReference type="PANTHER" id="PTHR30363:SF28">
    <property type="entry name" value="TRANSCRIPTIONAL REGULATORY PROTEIN-RELATED"/>
    <property type="match status" value="1"/>
</dbReference>
<comment type="caution">
    <text evidence="3">The sequence shown here is derived from an EMBL/GenBank/DDBJ whole genome shotgun (WGS) entry which is preliminary data.</text>
</comment>
<accession>A0A3A6PCP3</accession>
<keyword evidence="1" id="KW-0238">DNA-binding</keyword>
<gene>
    <name evidence="3" type="ORF">D3P09_19050</name>
</gene>
<dbReference type="Gene3D" id="1.10.10.10">
    <property type="entry name" value="Winged helix-like DNA-binding domain superfamily/Winged helix DNA-binding domain"/>
    <property type="match status" value="1"/>
</dbReference>
<protein>
    <submittedName>
        <fullName evidence="3">Transcriptional regulator</fullName>
    </submittedName>
</protein>
<dbReference type="EMBL" id="QXQB01000004">
    <property type="protein sequence ID" value="RJX38165.1"/>
    <property type="molecule type" value="Genomic_DNA"/>
</dbReference>
<evidence type="ECO:0000313" key="3">
    <source>
        <dbReference type="EMBL" id="RJX38165.1"/>
    </source>
</evidence>
<dbReference type="InterPro" id="IPR011991">
    <property type="entry name" value="ArsR-like_HTH"/>
</dbReference>
<evidence type="ECO:0000313" key="4">
    <source>
        <dbReference type="Proteomes" id="UP000267798"/>
    </source>
</evidence>
<keyword evidence="4" id="KW-1185">Reference proteome</keyword>
<dbReference type="GO" id="GO:0003677">
    <property type="term" value="F:DNA binding"/>
    <property type="evidence" value="ECO:0007669"/>
    <property type="project" value="UniProtKB-KW"/>
</dbReference>
<dbReference type="InterPro" id="IPR013196">
    <property type="entry name" value="HTH_11"/>
</dbReference>
<dbReference type="RefSeq" id="WP_120112984.1">
    <property type="nucleotide sequence ID" value="NZ_QXQB01000004.1"/>
</dbReference>
<dbReference type="InterPro" id="IPR050313">
    <property type="entry name" value="Carb_Metab_HTH_regulators"/>
</dbReference>
<evidence type="ECO:0000256" key="1">
    <source>
        <dbReference type="ARBA" id="ARBA00023125"/>
    </source>
</evidence>